<dbReference type="InterPro" id="IPR036412">
    <property type="entry name" value="HAD-like_sf"/>
</dbReference>
<evidence type="ECO:0000256" key="1">
    <source>
        <dbReference type="SAM" id="MobiDB-lite"/>
    </source>
</evidence>
<dbReference type="InterPro" id="IPR023214">
    <property type="entry name" value="HAD_sf"/>
</dbReference>
<dbReference type="Proteomes" id="UP000039865">
    <property type="component" value="Unassembled WGS sequence"/>
</dbReference>
<accession>A0A078A217</accession>
<dbReference type="EMBL" id="CCKQ01005123">
    <property type="protein sequence ID" value="CDW76276.1"/>
    <property type="molecule type" value="Genomic_DNA"/>
</dbReference>
<feature type="domain" description="FCP1 homology" evidence="2">
    <location>
        <begin position="235"/>
        <end position="330"/>
    </location>
</feature>
<dbReference type="AlphaFoldDB" id="A0A078A217"/>
<evidence type="ECO:0000313" key="4">
    <source>
        <dbReference type="Proteomes" id="UP000039865"/>
    </source>
</evidence>
<proteinExistence type="predicted"/>
<evidence type="ECO:0000313" key="3">
    <source>
        <dbReference type="EMBL" id="CDW76276.1"/>
    </source>
</evidence>
<dbReference type="InterPro" id="IPR004274">
    <property type="entry name" value="FCP1_dom"/>
</dbReference>
<dbReference type="PROSITE" id="PS50969">
    <property type="entry name" value="FCP1"/>
    <property type="match status" value="1"/>
</dbReference>
<organism evidence="3 4">
    <name type="scientific">Stylonychia lemnae</name>
    <name type="common">Ciliate</name>
    <dbReference type="NCBI Taxonomy" id="5949"/>
    <lineage>
        <taxon>Eukaryota</taxon>
        <taxon>Sar</taxon>
        <taxon>Alveolata</taxon>
        <taxon>Ciliophora</taxon>
        <taxon>Intramacronucleata</taxon>
        <taxon>Spirotrichea</taxon>
        <taxon>Stichotrichia</taxon>
        <taxon>Sporadotrichida</taxon>
        <taxon>Oxytrichidae</taxon>
        <taxon>Stylonychinae</taxon>
        <taxon>Stylonychia</taxon>
    </lineage>
</organism>
<keyword evidence="4" id="KW-1185">Reference proteome</keyword>
<dbReference type="Pfam" id="PF03031">
    <property type="entry name" value="NIF"/>
    <property type="match status" value="1"/>
</dbReference>
<dbReference type="InParanoid" id="A0A078A217"/>
<protein>
    <submittedName>
        <fullName evidence="3">Ctd small phosphatase-like protein 2-like</fullName>
    </submittedName>
</protein>
<dbReference type="SUPFAM" id="SSF56784">
    <property type="entry name" value="HAD-like"/>
    <property type="match status" value="1"/>
</dbReference>
<sequence>MKHIQNKKLSTSYQTLFKLEKDYSRCNHQPLSAYLPRNQNNRLTAHSHQKINRERQHLDIQFEQQEQPKAQFAECGDMTFSETYDNYIQKCHSNESQEGNTSEAAANSEGFSTPQQNSEKNIDLKTDSTSVDLHFNEQSILSENSNQDMDIAMSDSDLKDDSPQSIQEDAPIENLIKPNDQQQQKYIQNLILQTIQQNIETVRRLPPYSEIINRQNVQPLLPSLENQVIKIKFMSIQNQKTLVLDMDETLVHCSFEAFYGFNEIIPVSHNFSSNEGSPKSLQLFVAYRPYLLEFIQQMSAQNLMLILFLIKQTLKINFSNTDSIAILVSS</sequence>
<reference evidence="3 4" key="1">
    <citation type="submission" date="2014-06" db="EMBL/GenBank/DDBJ databases">
        <authorList>
            <person name="Swart Estienne"/>
        </authorList>
    </citation>
    <scope>NUCLEOTIDE SEQUENCE [LARGE SCALE GENOMIC DNA]</scope>
    <source>
        <strain evidence="3 4">130c</strain>
    </source>
</reference>
<feature type="region of interest" description="Disordered" evidence="1">
    <location>
        <begin position="93"/>
        <end position="122"/>
    </location>
</feature>
<gene>
    <name evidence="3" type="primary">Contig6116.g6538</name>
    <name evidence="3" type="ORF">STYLEM_5276</name>
</gene>
<dbReference type="Gene3D" id="3.40.50.1000">
    <property type="entry name" value="HAD superfamily/HAD-like"/>
    <property type="match status" value="1"/>
</dbReference>
<name>A0A078A217_STYLE</name>
<evidence type="ECO:0000259" key="2">
    <source>
        <dbReference type="PROSITE" id="PS50969"/>
    </source>
</evidence>
<feature type="compositionally biased region" description="Polar residues" evidence="1">
    <location>
        <begin position="94"/>
        <end position="119"/>
    </location>
</feature>